<dbReference type="EMBL" id="JASCZI010241657">
    <property type="protein sequence ID" value="MED6203550.1"/>
    <property type="molecule type" value="Genomic_DNA"/>
</dbReference>
<comment type="caution">
    <text evidence="1">The sequence shown here is derived from an EMBL/GenBank/DDBJ whole genome shotgun (WGS) entry which is preliminary data.</text>
</comment>
<reference evidence="1 2" key="1">
    <citation type="journal article" date="2023" name="Plants (Basel)">
        <title>Bridging the Gap: Combining Genomics and Transcriptomics Approaches to Understand Stylosanthes scabra, an Orphan Legume from the Brazilian Caatinga.</title>
        <authorList>
            <person name="Ferreira-Neto J.R.C."/>
            <person name="da Silva M.D."/>
            <person name="Binneck E."/>
            <person name="de Melo N.F."/>
            <person name="da Silva R.H."/>
            <person name="de Melo A.L.T.M."/>
            <person name="Pandolfi V."/>
            <person name="Bustamante F.O."/>
            <person name="Brasileiro-Vidal A.C."/>
            <person name="Benko-Iseppon A.M."/>
        </authorList>
    </citation>
    <scope>NUCLEOTIDE SEQUENCE [LARGE SCALE GENOMIC DNA]</scope>
    <source>
        <tissue evidence="1">Leaves</tissue>
    </source>
</reference>
<name>A0ABU6Y1C1_9FABA</name>
<keyword evidence="2" id="KW-1185">Reference proteome</keyword>
<organism evidence="1 2">
    <name type="scientific">Stylosanthes scabra</name>
    <dbReference type="NCBI Taxonomy" id="79078"/>
    <lineage>
        <taxon>Eukaryota</taxon>
        <taxon>Viridiplantae</taxon>
        <taxon>Streptophyta</taxon>
        <taxon>Embryophyta</taxon>
        <taxon>Tracheophyta</taxon>
        <taxon>Spermatophyta</taxon>
        <taxon>Magnoliopsida</taxon>
        <taxon>eudicotyledons</taxon>
        <taxon>Gunneridae</taxon>
        <taxon>Pentapetalae</taxon>
        <taxon>rosids</taxon>
        <taxon>fabids</taxon>
        <taxon>Fabales</taxon>
        <taxon>Fabaceae</taxon>
        <taxon>Papilionoideae</taxon>
        <taxon>50 kb inversion clade</taxon>
        <taxon>dalbergioids sensu lato</taxon>
        <taxon>Dalbergieae</taxon>
        <taxon>Pterocarpus clade</taxon>
        <taxon>Stylosanthes</taxon>
    </lineage>
</organism>
<protein>
    <submittedName>
        <fullName evidence="1">Uncharacterized protein</fullName>
    </submittedName>
</protein>
<proteinExistence type="predicted"/>
<accession>A0ABU6Y1C1</accession>
<evidence type="ECO:0000313" key="1">
    <source>
        <dbReference type="EMBL" id="MED6203550.1"/>
    </source>
</evidence>
<sequence length="113" mass="12458">MEKKNKNGGGHRMALPKIVILGYLRLGGRPAAKTTTQPSTSAPISPDACYVHAVASILSRYSAHTVFPWFYSSSPKLKDKNNHGTKQEGTKEVEVMVSICKTQWTESRQSLPQ</sequence>
<dbReference type="Proteomes" id="UP001341840">
    <property type="component" value="Unassembled WGS sequence"/>
</dbReference>
<gene>
    <name evidence="1" type="ORF">PIB30_000637</name>
</gene>
<evidence type="ECO:0000313" key="2">
    <source>
        <dbReference type="Proteomes" id="UP001341840"/>
    </source>
</evidence>